<dbReference type="InterPro" id="IPR028608">
    <property type="entry name" value="CIAO1/Cia1"/>
</dbReference>
<feature type="repeat" description="WD" evidence="4">
    <location>
        <begin position="341"/>
        <end position="358"/>
    </location>
</feature>
<comment type="subunit">
    <text evidence="3">Interacts with NAR1.</text>
</comment>
<dbReference type="FunFam" id="2.130.10.10:FF:000705">
    <property type="entry name" value="Probable cytosolic iron-sulfur protein assembly protein 1"/>
    <property type="match status" value="1"/>
</dbReference>
<reference evidence="5 6" key="1">
    <citation type="submission" date="2020-11" db="EMBL/GenBank/DDBJ databases">
        <title>Kefir isolates.</title>
        <authorList>
            <person name="Marcisauskas S."/>
            <person name="Kim Y."/>
            <person name="Blasche S."/>
        </authorList>
    </citation>
    <scope>NUCLEOTIDE SEQUENCE [LARGE SCALE GENOMIC DNA]</scope>
    <source>
        <strain evidence="5 6">OG2</strain>
    </source>
</reference>
<evidence type="ECO:0000256" key="2">
    <source>
        <dbReference type="ARBA" id="ARBA00022737"/>
    </source>
</evidence>
<comment type="function">
    <text evidence="3">Essential component of the cytosolic iron-sulfur (Fe/S) protein assembly machinery. Required for the maturation of extramitochondrial Fe/S proteins.</text>
</comment>
<dbReference type="OrthoDB" id="284782at2759"/>
<dbReference type="GO" id="GO:0097361">
    <property type="term" value="C:cytosolic [4Fe-4S] assembly targeting complex"/>
    <property type="evidence" value="ECO:0007669"/>
    <property type="project" value="InterPro"/>
</dbReference>
<name>A0A9P6W754_MAUEX</name>
<dbReference type="Gene3D" id="2.130.10.10">
    <property type="entry name" value="YVTN repeat-like/Quinoprotein amine dehydrogenase"/>
    <property type="match status" value="1"/>
</dbReference>
<dbReference type="GO" id="GO:0016226">
    <property type="term" value="P:iron-sulfur cluster assembly"/>
    <property type="evidence" value="ECO:0007669"/>
    <property type="project" value="UniProtKB-UniRule"/>
</dbReference>
<dbReference type="InterPro" id="IPR001680">
    <property type="entry name" value="WD40_rpt"/>
</dbReference>
<dbReference type="SUPFAM" id="SSF50978">
    <property type="entry name" value="WD40 repeat-like"/>
    <property type="match status" value="1"/>
</dbReference>
<organism evidence="5 6">
    <name type="scientific">Maudiozyma exigua</name>
    <name type="common">Yeast</name>
    <name type="synonym">Kazachstania exigua</name>
    <dbReference type="NCBI Taxonomy" id="34358"/>
    <lineage>
        <taxon>Eukaryota</taxon>
        <taxon>Fungi</taxon>
        <taxon>Dikarya</taxon>
        <taxon>Ascomycota</taxon>
        <taxon>Saccharomycotina</taxon>
        <taxon>Saccharomycetes</taxon>
        <taxon>Saccharomycetales</taxon>
        <taxon>Saccharomycetaceae</taxon>
        <taxon>Maudiozyma</taxon>
    </lineage>
</organism>
<feature type="repeat" description="WD" evidence="4">
    <location>
        <begin position="121"/>
        <end position="162"/>
    </location>
</feature>
<dbReference type="InterPro" id="IPR036322">
    <property type="entry name" value="WD40_repeat_dom_sf"/>
</dbReference>
<dbReference type="Pfam" id="PF00400">
    <property type="entry name" value="WD40"/>
    <property type="match status" value="5"/>
</dbReference>
<keyword evidence="2" id="KW-0677">Repeat</keyword>
<dbReference type="SMART" id="SM00320">
    <property type="entry name" value="WD40"/>
    <property type="match status" value="7"/>
</dbReference>
<gene>
    <name evidence="3 5" type="primary">CIA1</name>
    <name evidence="5" type="ORF">C6P45_000422</name>
</gene>
<dbReference type="Proteomes" id="UP000750334">
    <property type="component" value="Unassembled WGS sequence"/>
</dbReference>
<sequence length="358" mass="40260">MSITLAKGIKLQNDKTWSLDYKCTPFSNLLAVASTDRKIKILNIKPNGTKLEDVLDGTVHRKAVRSVAWRPNTDINTATLAAGSFDSTVSIWTKEIVGNDQEMDDESMDEEGIEMDLLAIIEGHENEVKCVAWSFDGNLLATCSRDKSVWIWETDEMGEEYECVSVLQEHSQDVKHVVWHPSRSLLASSSYDDTIRLWKEYDDDWECVAVLTGHEGTVWSSDFEGSNTDQLQEDEIRLVSVSDDSTARVWKYVEEDEENDGQQVWICQSILPKVHANQVYSVSWSPISGRIATSGSDGTLVIYQESERGSGTFEVVAQKELCHGVYEVNIVKWIDVEGKEMIATGGDDGYVNLWNINE</sequence>
<evidence type="ECO:0000256" key="3">
    <source>
        <dbReference type="HAMAP-Rule" id="MF_03037"/>
    </source>
</evidence>
<keyword evidence="6" id="KW-1185">Reference proteome</keyword>
<accession>A0A9P6W754</accession>
<dbReference type="InterPro" id="IPR020472">
    <property type="entry name" value="WD40_PAC1"/>
</dbReference>
<comment type="subcellular location">
    <subcellularLocation>
        <location evidence="3">Cytoplasm</location>
    </subcellularLocation>
    <subcellularLocation>
        <location evidence="3">Nucleus</location>
    </subcellularLocation>
    <text evidence="3">Preferentially localized to the nucleus.</text>
</comment>
<evidence type="ECO:0000313" key="6">
    <source>
        <dbReference type="Proteomes" id="UP000750334"/>
    </source>
</evidence>
<dbReference type="PROSITE" id="PS00678">
    <property type="entry name" value="WD_REPEATS_1"/>
    <property type="match status" value="1"/>
</dbReference>
<dbReference type="PANTHER" id="PTHR19920:SF0">
    <property type="entry name" value="CYTOSOLIC IRON-SULFUR PROTEIN ASSEMBLY PROTEIN CIAO1-RELATED"/>
    <property type="match status" value="1"/>
</dbReference>
<proteinExistence type="inferred from homology"/>
<dbReference type="PROSITE" id="PS50082">
    <property type="entry name" value="WD_REPEATS_2"/>
    <property type="match status" value="5"/>
</dbReference>
<feature type="repeat" description="WD" evidence="4">
    <location>
        <begin position="272"/>
        <end position="304"/>
    </location>
</feature>
<dbReference type="InterPro" id="IPR019775">
    <property type="entry name" value="WD40_repeat_CS"/>
</dbReference>
<dbReference type="PANTHER" id="PTHR19920">
    <property type="entry name" value="WD40 PROTEIN CIAO1"/>
    <property type="match status" value="1"/>
</dbReference>
<dbReference type="PRINTS" id="PR00320">
    <property type="entry name" value="GPROTEINBRPT"/>
</dbReference>
<dbReference type="PROSITE" id="PS50294">
    <property type="entry name" value="WD_REPEATS_REGION"/>
    <property type="match status" value="2"/>
</dbReference>
<evidence type="ECO:0000256" key="4">
    <source>
        <dbReference type="PROSITE-ProRule" id="PRU00221"/>
    </source>
</evidence>
<evidence type="ECO:0000256" key="1">
    <source>
        <dbReference type="ARBA" id="ARBA00022574"/>
    </source>
</evidence>
<protein>
    <recommendedName>
        <fullName evidence="3">Probable cytosolic iron-sulfur protein assembly protein 1</fullName>
    </recommendedName>
</protein>
<evidence type="ECO:0000313" key="5">
    <source>
        <dbReference type="EMBL" id="KAG0665782.1"/>
    </source>
</evidence>
<keyword evidence="1 4" id="KW-0853">WD repeat</keyword>
<comment type="similarity">
    <text evidence="3">Belongs to the WD repeat CIA1 family.</text>
</comment>
<feature type="repeat" description="WD" evidence="4">
    <location>
        <begin position="167"/>
        <end position="199"/>
    </location>
</feature>
<dbReference type="GO" id="GO:0005634">
    <property type="term" value="C:nucleus"/>
    <property type="evidence" value="ECO:0007669"/>
    <property type="project" value="UniProtKB-SubCell"/>
</dbReference>
<keyword evidence="3" id="KW-0963">Cytoplasm</keyword>
<comment type="caution">
    <text evidence="5">The sequence shown here is derived from an EMBL/GenBank/DDBJ whole genome shotgun (WGS) entry which is preliminary data.</text>
</comment>
<dbReference type="HAMAP" id="MF_03037">
    <property type="entry name" value="ciao1"/>
    <property type="match status" value="1"/>
</dbReference>
<dbReference type="EMBL" id="PUHR01000110">
    <property type="protein sequence ID" value="KAG0665782.1"/>
    <property type="molecule type" value="Genomic_DNA"/>
</dbReference>
<dbReference type="InterPro" id="IPR015943">
    <property type="entry name" value="WD40/YVTN_repeat-like_dom_sf"/>
</dbReference>
<dbReference type="AlphaFoldDB" id="A0A9P6W754"/>
<keyword evidence="3" id="KW-0539">Nucleus</keyword>
<dbReference type="CDD" id="cd00200">
    <property type="entry name" value="WD40"/>
    <property type="match status" value="1"/>
</dbReference>
<feature type="repeat" description="WD" evidence="4">
    <location>
        <begin position="57"/>
        <end position="92"/>
    </location>
</feature>